<evidence type="ECO:0000313" key="3">
    <source>
        <dbReference type="Proteomes" id="UP000191025"/>
    </source>
</evidence>
<dbReference type="PANTHER" id="PTHR34504">
    <property type="entry name" value="ANTITOXIN HICB"/>
    <property type="match status" value="1"/>
</dbReference>
<organism evidence="2 3">
    <name type="scientific">Moraxella lacunata</name>
    <dbReference type="NCBI Taxonomy" id="477"/>
    <lineage>
        <taxon>Bacteria</taxon>
        <taxon>Pseudomonadati</taxon>
        <taxon>Pseudomonadota</taxon>
        <taxon>Gammaproteobacteria</taxon>
        <taxon>Moraxellales</taxon>
        <taxon>Moraxellaceae</taxon>
        <taxon>Moraxella</taxon>
    </lineage>
</organism>
<dbReference type="PANTHER" id="PTHR34504:SF4">
    <property type="entry name" value="ANTITOXIN HICB"/>
    <property type="match status" value="1"/>
</dbReference>
<dbReference type="RefSeq" id="WP_062498444.1">
    <property type="nucleotide sequence ID" value="NZ_MXAN01000046.1"/>
</dbReference>
<gene>
    <name evidence="2" type="ORF">B5J94_06685</name>
</gene>
<sequence length="137" mass="15438">MYYPATLTPDNNDTFLVEFRDIPEAVGVGETVDEAYQSALDGLETAFSIYMDERHPIPAPSELQDGEHAIYLPVSVQTKLALYHEMLSQGITKAELARRLSVNQKQVDRLWDLSHSSKLEMLEKAFSVIGKRLQLAI</sequence>
<reference evidence="3" key="1">
    <citation type="submission" date="2017-03" db="EMBL/GenBank/DDBJ databases">
        <title>Draft genome sequence of Moraxella equi CCUG 4950T type strain.</title>
        <authorList>
            <person name="Salva-Serra F."/>
            <person name="Engstrom-Jakobsson H."/>
            <person name="Thorell K."/>
            <person name="Jaen-Luchoro D."/>
            <person name="Gonzales-Siles L."/>
            <person name="Karlsson R."/>
            <person name="Yazdan S."/>
            <person name="Boulund F."/>
            <person name="Johnning A."/>
            <person name="Engstrand L."/>
            <person name="Kristiansson E."/>
            <person name="Moore E."/>
        </authorList>
    </citation>
    <scope>NUCLEOTIDE SEQUENCE [LARGE SCALE GENOMIC DNA]</scope>
    <source>
        <strain evidence="3">CCUG 4441</strain>
    </source>
</reference>
<dbReference type="AlphaFoldDB" id="A0A1V4GVQ2"/>
<dbReference type="SUPFAM" id="SSF143100">
    <property type="entry name" value="TTHA1013/TTHA0281-like"/>
    <property type="match status" value="1"/>
</dbReference>
<dbReference type="InterPro" id="IPR051404">
    <property type="entry name" value="TA_system_antitoxin"/>
</dbReference>
<accession>A0A1V4GVQ2</accession>
<evidence type="ECO:0000259" key="1">
    <source>
        <dbReference type="Pfam" id="PF15970"/>
    </source>
</evidence>
<evidence type="ECO:0000313" key="2">
    <source>
        <dbReference type="EMBL" id="OPH36725.1"/>
    </source>
</evidence>
<dbReference type="InterPro" id="IPR035069">
    <property type="entry name" value="TTHA1013/TTHA0281-like"/>
</dbReference>
<dbReference type="EMBL" id="MXAN01000046">
    <property type="protein sequence ID" value="OPH36725.1"/>
    <property type="molecule type" value="Genomic_DNA"/>
</dbReference>
<proteinExistence type="predicted"/>
<dbReference type="Pfam" id="PF15970">
    <property type="entry name" value="HicB-like_2"/>
    <property type="match status" value="1"/>
</dbReference>
<dbReference type="InterPro" id="IPR031807">
    <property type="entry name" value="HicB-like"/>
</dbReference>
<name>A0A1V4GVQ2_MORLA</name>
<feature type="domain" description="HicB-like antitoxin of toxin-antitoxin system" evidence="1">
    <location>
        <begin position="3"/>
        <end position="79"/>
    </location>
</feature>
<dbReference type="Gene3D" id="3.30.160.250">
    <property type="match status" value="1"/>
</dbReference>
<comment type="caution">
    <text evidence="2">The sequence shown here is derived from an EMBL/GenBank/DDBJ whole genome shotgun (WGS) entry which is preliminary data.</text>
</comment>
<protein>
    <recommendedName>
        <fullName evidence="1">HicB-like antitoxin of toxin-antitoxin system domain-containing protein</fullName>
    </recommendedName>
</protein>
<dbReference type="Proteomes" id="UP000191025">
    <property type="component" value="Unassembled WGS sequence"/>
</dbReference>